<evidence type="ECO:0000313" key="2">
    <source>
        <dbReference type="Proteomes" id="UP000734271"/>
    </source>
</evidence>
<dbReference type="Proteomes" id="UP000734271">
    <property type="component" value="Unassembled WGS sequence"/>
</dbReference>
<dbReference type="PANTHER" id="PTHR11669">
    <property type="entry name" value="REPLICATION FACTOR C / DNA POLYMERASE III GAMMA-TAU SUBUNIT"/>
    <property type="match status" value="1"/>
</dbReference>
<gene>
    <name evidence="1" type="ORF">K8P03_08060</name>
</gene>
<dbReference type="Gene3D" id="3.40.50.300">
    <property type="entry name" value="P-loop containing nucleotide triphosphate hydrolases"/>
    <property type="match status" value="1"/>
</dbReference>
<name>A0ABS7T0C4_9FIRM</name>
<evidence type="ECO:0000313" key="1">
    <source>
        <dbReference type="EMBL" id="MBZ2387234.1"/>
    </source>
</evidence>
<sequence length="262" mass="29981">MSLLDSQLKNNSLSNAYIIEGEDLAHNLEYAKDFAKKVFGSYGLSTKLETNPDMEIIDKDIIDIGTIRNLIKDMVIRPVNNKIKVYLIHNAQNLRIEAANAMLKSLEELKAYTLIVFTIDNAGKMLPTIRSRCQIISLNTTNNDLDIDMERLSEIFSKIFQGDLAVYYKEREFLLSFKEDKASLMEGLIKILSDTINNKYMASAGFASYDYNIESISSLDLAGIERLLAKFEKIYSSFRNNINFELSVENIFFNIYREGRQS</sequence>
<protein>
    <submittedName>
        <fullName evidence="1">DNA polymerase III subunit delta</fullName>
    </submittedName>
</protein>
<reference evidence="1 2" key="1">
    <citation type="submission" date="2021-08" db="EMBL/GenBank/DDBJ databases">
        <title>FDA dAtabase for Regulatory Grade micrObial Sequences (FDA-ARGOS): Supporting development and validation of Infectious Disease Dx tests.</title>
        <authorList>
            <person name="Sproer C."/>
            <person name="Gronow S."/>
            <person name="Severitt S."/>
            <person name="Schroder I."/>
            <person name="Tallon L."/>
            <person name="Sadzewicz L."/>
            <person name="Zhao X."/>
            <person name="Boylan J."/>
            <person name="Ott S."/>
            <person name="Bowen H."/>
            <person name="Vavikolanu K."/>
            <person name="Hazen T."/>
            <person name="Aluvathingal J."/>
            <person name="Nadendla S."/>
            <person name="Lowell S."/>
            <person name="Myers T."/>
            <person name="Yan Y."/>
            <person name="Sichtig H."/>
        </authorList>
    </citation>
    <scope>NUCLEOTIDE SEQUENCE [LARGE SCALE GENOMIC DNA]</scope>
    <source>
        <strain evidence="1 2">FDAARGOS_1460</strain>
    </source>
</reference>
<dbReference type="RefSeq" id="WP_223420183.1">
    <property type="nucleotide sequence ID" value="NZ_JAIPME010000002.1"/>
</dbReference>
<dbReference type="InterPro" id="IPR027417">
    <property type="entry name" value="P-loop_NTPase"/>
</dbReference>
<proteinExistence type="predicted"/>
<dbReference type="SUPFAM" id="SSF52540">
    <property type="entry name" value="P-loop containing nucleoside triphosphate hydrolases"/>
    <property type="match status" value="1"/>
</dbReference>
<dbReference type="Pfam" id="PF13177">
    <property type="entry name" value="DNA_pol3_delta2"/>
    <property type="match status" value="1"/>
</dbReference>
<keyword evidence="2" id="KW-1185">Reference proteome</keyword>
<accession>A0ABS7T0C4</accession>
<dbReference type="InterPro" id="IPR050238">
    <property type="entry name" value="DNA_Rep/Repair_Clamp_Loader"/>
</dbReference>
<dbReference type="EMBL" id="JAIPME010000002">
    <property type="protein sequence ID" value="MBZ2387234.1"/>
    <property type="molecule type" value="Genomic_DNA"/>
</dbReference>
<dbReference type="PANTHER" id="PTHR11669:SF8">
    <property type="entry name" value="DNA POLYMERASE III SUBUNIT DELTA"/>
    <property type="match status" value="1"/>
</dbReference>
<organism evidence="1 2">
    <name type="scientific">Anaerococcus murdochii</name>
    <dbReference type="NCBI Taxonomy" id="411577"/>
    <lineage>
        <taxon>Bacteria</taxon>
        <taxon>Bacillati</taxon>
        <taxon>Bacillota</taxon>
        <taxon>Tissierellia</taxon>
        <taxon>Tissierellales</taxon>
        <taxon>Peptoniphilaceae</taxon>
        <taxon>Anaerococcus</taxon>
    </lineage>
</organism>
<comment type="caution">
    <text evidence="1">The sequence shown here is derived from an EMBL/GenBank/DDBJ whole genome shotgun (WGS) entry which is preliminary data.</text>
</comment>